<evidence type="ECO:0000256" key="1">
    <source>
        <dbReference type="SAM" id="MobiDB-lite"/>
    </source>
</evidence>
<dbReference type="VEuPathDB" id="FungiDB:GVI51_M03201"/>
<dbReference type="GO" id="GO:0016740">
    <property type="term" value="F:transferase activity"/>
    <property type="evidence" value="ECO:0007669"/>
    <property type="project" value="UniProtKB-KW"/>
</dbReference>
<dbReference type="EMBL" id="LLZZ01000106">
    <property type="protein sequence ID" value="KTB08134.1"/>
    <property type="molecule type" value="Genomic_DNA"/>
</dbReference>
<feature type="region of interest" description="Disordered" evidence="1">
    <location>
        <begin position="80"/>
        <end position="119"/>
    </location>
</feature>
<comment type="caution">
    <text evidence="3">The sequence shown here is derived from an EMBL/GenBank/DDBJ whole genome shotgun (WGS) entry which is preliminary data.</text>
</comment>
<feature type="compositionally biased region" description="Acidic residues" evidence="1">
    <location>
        <begin position="85"/>
        <end position="95"/>
    </location>
</feature>
<evidence type="ECO:0000313" key="3">
    <source>
        <dbReference type="EMBL" id="KTB08134.1"/>
    </source>
</evidence>
<keyword evidence="2" id="KW-1133">Transmembrane helix</keyword>
<dbReference type="VEuPathDB" id="FungiDB:CAGL0M03311g"/>
<organism evidence="3 4">
    <name type="scientific">Candida glabrata</name>
    <name type="common">Yeast</name>
    <name type="synonym">Torulopsis glabrata</name>
    <dbReference type="NCBI Taxonomy" id="5478"/>
    <lineage>
        <taxon>Eukaryota</taxon>
        <taxon>Fungi</taxon>
        <taxon>Dikarya</taxon>
        <taxon>Ascomycota</taxon>
        <taxon>Saccharomycotina</taxon>
        <taxon>Saccharomycetes</taxon>
        <taxon>Saccharomycetales</taxon>
        <taxon>Saccharomycetaceae</taxon>
        <taxon>Nakaseomyces</taxon>
    </lineage>
</organism>
<evidence type="ECO:0000313" key="4">
    <source>
        <dbReference type="Proteomes" id="UP000054886"/>
    </source>
</evidence>
<accession>A0A0W0D3T3</accession>
<name>A0A0W0D3T3_CANGB</name>
<dbReference type="VEuPathDB" id="FungiDB:B1J91_M03311g"/>
<protein>
    <submittedName>
        <fullName evidence="3">Glutathione transferase 3</fullName>
    </submittedName>
</protein>
<proteinExistence type="predicted"/>
<gene>
    <name evidence="3" type="ORF">AO440_003999</name>
</gene>
<dbReference type="VEuPathDB" id="FungiDB:GWK60_M03201"/>
<feature type="transmembrane region" description="Helical" evidence="2">
    <location>
        <begin position="223"/>
        <end position="245"/>
    </location>
</feature>
<feature type="transmembrane region" description="Helical" evidence="2">
    <location>
        <begin position="312"/>
        <end position="331"/>
    </location>
</feature>
<dbReference type="Proteomes" id="UP000054886">
    <property type="component" value="Unassembled WGS sequence"/>
</dbReference>
<dbReference type="PANTHER" id="PTHR41807:SF1">
    <property type="entry name" value="GLUTATHIONE TRANSFERASE 3"/>
    <property type="match status" value="1"/>
</dbReference>
<keyword evidence="3" id="KW-0808">Transferase</keyword>
<dbReference type="GO" id="GO:0016020">
    <property type="term" value="C:membrane"/>
    <property type="evidence" value="ECO:0007669"/>
    <property type="project" value="TreeGrafter"/>
</dbReference>
<dbReference type="AlphaFoldDB" id="A0A0W0D3T3"/>
<keyword evidence="2" id="KW-0812">Transmembrane</keyword>
<reference evidence="3 4" key="1">
    <citation type="submission" date="2015-10" db="EMBL/GenBank/DDBJ databases">
        <title>Draft genomes sequences of Candida glabrata isolates 1A, 1B, 2A, 2B, 3A and 3B.</title>
        <authorList>
            <person name="Haavelsrud O.E."/>
            <person name="Gaustad P."/>
        </authorList>
    </citation>
    <scope>NUCLEOTIDE SEQUENCE [LARGE SCALE GENOMIC DNA]</scope>
    <source>
        <strain evidence="3">910700640</strain>
    </source>
</reference>
<dbReference type="PANTHER" id="PTHR41807">
    <property type="entry name" value="GLUTATHIONE TRANSFERASE 3"/>
    <property type="match status" value="1"/>
</dbReference>
<evidence type="ECO:0000256" key="2">
    <source>
        <dbReference type="SAM" id="Phobius"/>
    </source>
</evidence>
<keyword evidence="2" id="KW-0472">Membrane</keyword>
<sequence length="332" mass="39050">MSTFARWRKAELFDLMNKLKITDVSNSTKKSDMIVLIEHYLENLSAPLDYMHDFPELQTYYEDKQQLKIESDIEDELDKISSTSEDMEYGEDIDMKEETSETSSDSSAEETETVVEKKDYNNLDFSEEPTKLQDFKFNFDQILDDIIDRAYIINENVKDYLSSISAVENIFTIIELVLFSVHLFANYKTGETVLSAQHSIGYMDYYFRPEYYKREVVHFLNKIGLPILTWFFLLRIVPCFVSYYINFIRYELLVDMDPMVYHLFKGIVEFLIITRFNDKQNPIQGFLSSFSFSPLGHLHVDPCRDLREFNDALGYLPLCFSVVCTILTLYIL</sequence>
<dbReference type="InterPro" id="IPR038872">
    <property type="entry name" value="Put_GTT3"/>
</dbReference>